<evidence type="ECO:0008006" key="4">
    <source>
        <dbReference type="Google" id="ProtNLM"/>
    </source>
</evidence>
<protein>
    <recommendedName>
        <fullName evidence="4">Porin domain-containing protein</fullName>
    </recommendedName>
</protein>
<reference evidence="2 3" key="1">
    <citation type="submission" date="2012-11" db="EMBL/GenBank/DDBJ databases">
        <title>Genome assembly of Thiorhodococcus sp. AK35.</title>
        <authorList>
            <person name="Nupur N."/>
            <person name="Khatri I."/>
            <person name="Subramanian S."/>
            <person name="Pinnaka A."/>
        </authorList>
    </citation>
    <scope>NUCLEOTIDE SEQUENCE [LARGE SCALE GENOMIC DNA]</scope>
    <source>
        <strain evidence="2 3">AK35</strain>
    </source>
</reference>
<proteinExistence type="predicted"/>
<dbReference type="STRING" id="1249627.D779_0526"/>
<name>W9VGS5_9GAMM</name>
<organism evidence="2 3">
    <name type="scientific">Imhoffiella purpurea</name>
    <dbReference type="NCBI Taxonomy" id="1249627"/>
    <lineage>
        <taxon>Bacteria</taxon>
        <taxon>Pseudomonadati</taxon>
        <taxon>Pseudomonadota</taxon>
        <taxon>Gammaproteobacteria</taxon>
        <taxon>Chromatiales</taxon>
        <taxon>Chromatiaceae</taxon>
        <taxon>Imhoffiella</taxon>
    </lineage>
</organism>
<sequence>MKNGLARLLPAIWLTHSALFVSVQSQASDSDFSLHGFGTLGIARSTDDSAELVRDLSQRNGLTERWSFETDSLFGLQANLQFHPEFEGVVQAVSRYNPQGDFKPELTWAFLSYTPSPYISLRTGRLGNEFYMLADSRLVSYSYVTVRPPIDYYGTLPFSYIDGMDVALVTPFAGGLLKSKIYAGLSREQSPWEDLQLNMSGSLLVGGYLDFAKGAWQFRLGHAGLRFDQDLPVEDFYSALPPETADELRIAGNWSNFTSLGAVYDSGPLQTQLLLSKTLNDHGAFQDTWAGYLIASYRMRDFTPFIGFSATKSAPKDLKHPLPGYSDAYQSEFYNDQRTLFFGSRWDFMENMCLKAQVDLVRGKPDSYFLYRWEDKSEWDGSMTVFSLALDFVF</sequence>
<feature type="chain" id="PRO_5004930214" description="Porin domain-containing protein" evidence="1">
    <location>
        <begin position="28"/>
        <end position="394"/>
    </location>
</feature>
<dbReference type="RefSeq" id="WP_043750545.1">
    <property type="nucleotide sequence ID" value="NZ_AONC01000014.1"/>
</dbReference>
<dbReference type="Proteomes" id="UP000019460">
    <property type="component" value="Unassembled WGS sequence"/>
</dbReference>
<dbReference type="OrthoDB" id="197869at2"/>
<feature type="signal peptide" evidence="1">
    <location>
        <begin position="1"/>
        <end position="27"/>
    </location>
</feature>
<comment type="caution">
    <text evidence="2">The sequence shown here is derived from an EMBL/GenBank/DDBJ whole genome shotgun (WGS) entry which is preliminary data.</text>
</comment>
<evidence type="ECO:0000313" key="3">
    <source>
        <dbReference type="Proteomes" id="UP000019460"/>
    </source>
</evidence>
<accession>W9VGS5</accession>
<evidence type="ECO:0000256" key="1">
    <source>
        <dbReference type="SAM" id="SignalP"/>
    </source>
</evidence>
<keyword evidence="1" id="KW-0732">Signal</keyword>
<dbReference type="SUPFAM" id="SSF56935">
    <property type="entry name" value="Porins"/>
    <property type="match status" value="1"/>
</dbReference>
<dbReference type="EMBL" id="AONC01000014">
    <property type="protein sequence ID" value="EXJ16221.1"/>
    <property type="molecule type" value="Genomic_DNA"/>
</dbReference>
<keyword evidence="3" id="KW-1185">Reference proteome</keyword>
<dbReference type="AlphaFoldDB" id="W9VGS5"/>
<evidence type="ECO:0000313" key="2">
    <source>
        <dbReference type="EMBL" id="EXJ16221.1"/>
    </source>
</evidence>
<gene>
    <name evidence="2" type="ORF">D779_0526</name>
</gene>
<dbReference type="eggNOG" id="COG3203">
    <property type="taxonomic scope" value="Bacteria"/>
</dbReference>